<comment type="caution">
    <text evidence="2">The sequence shown here is derived from an EMBL/GenBank/DDBJ whole genome shotgun (WGS) entry which is preliminary data.</text>
</comment>
<feature type="compositionally biased region" description="Polar residues" evidence="1">
    <location>
        <begin position="30"/>
        <end position="40"/>
    </location>
</feature>
<feature type="region of interest" description="Disordered" evidence="1">
    <location>
        <begin position="1"/>
        <end position="48"/>
    </location>
</feature>
<proteinExistence type="predicted"/>
<evidence type="ECO:0000313" key="2">
    <source>
        <dbReference type="EMBL" id="KAG2947628.1"/>
    </source>
</evidence>
<organism evidence="2 3">
    <name type="scientific">Phytophthora cactorum</name>
    <dbReference type="NCBI Taxonomy" id="29920"/>
    <lineage>
        <taxon>Eukaryota</taxon>
        <taxon>Sar</taxon>
        <taxon>Stramenopiles</taxon>
        <taxon>Oomycota</taxon>
        <taxon>Peronosporomycetes</taxon>
        <taxon>Peronosporales</taxon>
        <taxon>Peronosporaceae</taxon>
        <taxon>Phytophthora</taxon>
    </lineage>
</organism>
<accession>A0A8T1E7B9</accession>
<gene>
    <name evidence="2" type="ORF">PC117_g6665</name>
</gene>
<reference evidence="2" key="1">
    <citation type="submission" date="2018-10" db="EMBL/GenBank/DDBJ databases">
        <title>Effector identification in a new, highly contiguous assembly of the strawberry crown rot pathogen Phytophthora cactorum.</title>
        <authorList>
            <person name="Armitage A.D."/>
            <person name="Nellist C.F."/>
            <person name="Bates H."/>
            <person name="Vickerstaff R.J."/>
            <person name="Harrison R.J."/>
        </authorList>
    </citation>
    <scope>NUCLEOTIDE SEQUENCE</scope>
    <source>
        <strain evidence="2">4040</strain>
    </source>
</reference>
<feature type="compositionally biased region" description="Basic and acidic residues" evidence="1">
    <location>
        <begin position="1"/>
        <end position="23"/>
    </location>
</feature>
<dbReference type="Proteomes" id="UP000736787">
    <property type="component" value="Unassembled WGS sequence"/>
</dbReference>
<dbReference type="EMBL" id="RCMK01000128">
    <property type="protein sequence ID" value="KAG2947628.1"/>
    <property type="molecule type" value="Genomic_DNA"/>
</dbReference>
<sequence length="48" mass="5196">MEEAENGREQDWSRAMEARREMDTEGAPNPGNSAEVTSTELDAAGGLK</sequence>
<dbReference type="AlphaFoldDB" id="A0A8T1E7B9"/>
<name>A0A8T1E7B9_9STRA</name>
<protein>
    <submittedName>
        <fullName evidence="2">Uncharacterized protein</fullName>
    </submittedName>
</protein>
<evidence type="ECO:0000256" key="1">
    <source>
        <dbReference type="SAM" id="MobiDB-lite"/>
    </source>
</evidence>
<evidence type="ECO:0000313" key="3">
    <source>
        <dbReference type="Proteomes" id="UP000736787"/>
    </source>
</evidence>